<dbReference type="SMART" id="SM00382">
    <property type="entry name" value="AAA"/>
    <property type="match status" value="1"/>
</dbReference>
<evidence type="ECO:0000256" key="3">
    <source>
        <dbReference type="ARBA" id="ARBA00022741"/>
    </source>
</evidence>
<dbReference type="CDD" id="cd03224">
    <property type="entry name" value="ABC_TM1139_LivF_branched"/>
    <property type="match status" value="1"/>
</dbReference>
<evidence type="ECO:0000256" key="2">
    <source>
        <dbReference type="ARBA" id="ARBA00022448"/>
    </source>
</evidence>
<dbReference type="STRING" id="96561.Dole_0837"/>
<dbReference type="KEGG" id="dol:Dole_0837"/>
<keyword evidence="8" id="KW-1185">Reference proteome</keyword>
<dbReference type="GO" id="GO:0015807">
    <property type="term" value="P:L-amino acid transport"/>
    <property type="evidence" value="ECO:0007669"/>
    <property type="project" value="TreeGrafter"/>
</dbReference>
<dbReference type="InterPro" id="IPR017871">
    <property type="entry name" value="ABC_transporter-like_CS"/>
</dbReference>
<dbReference type="Pfam" id="PF00005">
    <property type="entry name" value="ABC_tran"/>
    <property type="match status" value="1"/>
</dbReference>
<dbReference type="InterPro" id="IPR003439">
    <property type="entry name" value="ABC_transporter-like_ATP-bd"/>
</dbReference>
<dbReference type="EMBL" id="CP000859">
    <property type="protein sequence ID" value="ABW66647.1"/>
    <property type="molecule type" value="Genomic_DNA"/>
</dbReference>
<dbReference type="RefSeq" id="WP_012174265.1">
    <property type="nucleotide sequence ID" value="NC_009943.1"/>
</dbReference>
<dbReference type="PANTHER" id="PTHR43820:SF3">
    <property type="entry name" value="BRANCHED-CHAIN AMINO ACID TRANSPORT SYSTEM,ATP-BINDING PROTEIN"/>
    <property type="match status" value="1"/>
</dbReference>
<gene>
    <name evidence="7" type="ordered locus">Dole_0837</name>
</gene>
<accession>A8ZVT8</accession>
<dbReference type="InterPro" id="IPR003593">
    <property type="entry name" value="AAA+_ATPase"/>
</dbReference>
<keyword evidence="4" id="KW-0067">ATP-binding</keyword>
<dbReference type="InterPro" id="IPR052156">
    <property type="entry name" value="BCAA_Transport_ATP-bd_LivF"/>
</dbReference>
<evidence type="ECO:0000256" key="1">
    <source>
        <dbReference type="ARBA" id="ARBA00005417"/>
    </source>
</evidence>
<dbReference type="eggNOG" id="COG0410">
    <property type="taxonomic scope" value="Bacteria"/>
</dbReference>
<feature type="domain" description="ABC transporter" evidence="6">
    <location>
        <begin position="2"/>
        <end position="238"/>
    </location>
</feature>
<name>A8ZVT8_DESOH</name>
<dbReference type="PROSITE" id="PS00211">
    <property type="entry name" value="ABC_TRANSPORTER_1"/>
    <property type="match status" value="1"/>
</dbReference>
<dbReference type="AlphaFoldDB" id="A8ZVT8"/>
<dbReference type="GO" id="GO:0016887">
    <property type="term" value="F:ATP hydrolysis activity"/>
    <property type="evidence" value="ECO:0007669"/>
    <property type="project" value="InterPro"/>
</dbReference>
<comment type="similarity">
    <text evidence="1">Belongs to the ABC transporter superfamily.</text>
</comment>
<dbReference type="PROSITE" id="PS50893">
    <property type="entry name" value="ABC_TRANSPORTER_2"/>
    <property type="match status" value="1"/>
</dbReference>
<dbReference type="Gene3D" id="3.40.50.300">
    <property type="entry name" value="P-loop containing nucleotide triphosphate hydrolases"/>
    <property type="match status" value="1"/>
</dbReference>
<sequence length="245" mass="27649">MLRIQNINSYYGLAHVLKNVSLHINRGETVTLIGANGAGKTTLLRSISGLQAIRGGKVFLEGKEITQVPVEKKVRMGIAQVPEGRQIFWPMTVFENLEMGGFLVYKMHGRRQLIATIEEMFDVFPVLRNRRKQYAGSLSGGEQQMLAIAMALMLRPRLLLLDEPSMGLAPLIVREIFQILDRLKKENDLTVLLVEQNARVALNFADRGYVMETGRIILEDSASALLANQEVKRAYLGRDQKEIWE</sequence>
<protein>
    <submittedName>
        <fullName evidence="7">ABC transporter-related protein</fullName>
    </submittedName>
</protein>
<keyword evidence="3" id="KW-0547">Nucleotide-binding</keyword>
<evidence type="ECO:0000313" key="7">
    <source>
        <dbReference type="EMBL" id="ABW66647.1"/>
    </source>
</evidence>
<reference evidence="7 8" key="1">
    <citation type="submission" date="2007-10" db="EMBL/GenBank/DDBJ databases">
        <title>Complete sequence of Desulfococcus oleovorans Hxd3.</title>
        <authorList>
            <consortium name="US DOE Joint Genome Institute"/>
            <person name="Copeland A."/>
            <person name="Lucas S."/>
            <person name="Lapidus A."/>
            <person name="Barry K."/>
            <person name="Glavina del Rio T."/>
            <person name="Dalin E."/>
            <person name="Tice H."/>
            <person name="Pitluck S."/>
            <person name="Kiss H."/>
            <person name="Brettin T."/>
            <person name="Bruce D."/>
            <person name="Detter J.C."/>
            <person name="Han C."/>
            <person name="Schmutz J."/>
            <person name="Larimer F."/>
            <person name="Land M."/>
            <person name="Hauser L."/>
            <person name="Kyrpides N."/>
            <person name="Kim E."/>
            <person name="Wawrik B."/>
            <person name="Richardson P."/>
        </authorList>
    </citation>
    <scope>NUCLEOTIDE SEQUENCE [LARGE SCALE GENOMIC DNA]</scope>
    <source>
        <strain evidence="8">DSM 6200 / JCM 39069 / Hxd3</strain>
    </source>
</reference>
<dbReference type="HOGENOM" id="CLU_000604_1_2_7"/>
<dbReference type="PANTHER" id="PTHR43820">
    <property type="entry name" value="HIGH-AFFINITY BRANCHED-CHAIN AMINO ACID TRANSPORT ATP-BINDING PROTEIN LIVF"/>
    <property type="match status" value="1"/>
</dbReference>
<keyword evidence="2" id="KW-0813">Transport</keyword>
<evidence type="ECO:0000256" key="4">
    <source>
        <dbReference type="ARBA" id="ARBA00022840"/>
    </source>
</evidence>
<dbReference type="GO" id="GO:0005524">
    <property type="term" value="F:ATP binding"/>
    <property type="evidence" value="ECO:0007669"/>
    <property type="project" value="UniProtKB-KW"/>
</dbReference>
<dbReference type="InterPro" id="IPR027417">
    <property type="entry name" value="P-loop_NTPase"/>
</dbReference>
<evidence type="ECO:0000259" key="6">
    <source>
        <dbReference type="PROSITE" id="PS50893"/>
    </source>
</evidence>
<proteinExistence type="inferred from homology"/>
<dbReference type="OrthoDB" id="9780436at2"/>
<dbReference type="Proteomes" id="UP000008561">
    <property type="component" value="Chromosome"/>
</dbReference>
<evidence type="ECO:0000313" key="8">
    <source>
        <dbReference type="Proteomes" id="UP000008561"/>
    </source>
</evidence>
<evidence type="ECO:0000256" key="5">
    <source>
        <dbReference type="ARBA" id="ARBA00022970"/>
    </source>
</evidence>
<keyword evidence="5" id="KW-0029">Amino-acid transport</keyword>
<organism evidence="7 8">
    <name type="scientific">Desulfosudis oleivorans (strain DSM 6200 / JCM 39069 / Hxd3)</name>
    <name type="common">Desulfococcus oleovorans</name>
    <dbReference type="NCBI Taxonomy" id="96561"/>
    <lineage>
        <taxon>Bacteria</taxon>
        <taxon>Pseudomonadati</taxon>
        <taxon>Thermodesulfobacteriota</taxon>
        <taxon>Desulfobacteria</taxon>
        <taxon>Desulfobacterales</taxon>
        <taxon>Desulfosudaceae</taxon>
        <taxon>Desulfosudis</taxon>
    </lineage>
</organism>
<dbReference type="GO" id="GO:0015658">
    <property type="term" value="F:branched-chain amino acid transmembrane transporter activity"/>
    <property type="evidence" value="ECO:0007669"/>
    <property type="project" value="TreeGrafter"/>
</dbReference>
<dbReference type="SUPFAM" id="SSF52540">
    <property type="entry name" value="P-loop containing nucleoside triphosphate hydrolases"/>
    <property type="match status" value="1"/>
</dbReference>